<reference evidence="1 2" key="1">
    <citation type="submission" date="2020-02" db="EMBL/GenBank/DDBJ databases">
        <authorList>
            <person name="Ferguson B K."/>
        </authorList>
    </citation>
    <scope>NUCLEOTIDE SEQUENCE [LARGE SCALE GENOMIC DNA]</scope>
</reference>
<dbReference type="AlphaFoldDB" id="A0A6H5HVG1"/>
<evidence type="ECO:0000313" key="1">
    <source>
        <dbReference type="EMBL" id="CAB0029429.1"/>
    </source>
</evidence>
<protein>
    <submittedName>
        <fullName evidence="1">Uncharacterized protein</fullName>
    </submittedName>
</protein>
<name>A0A6H5HVG1_9HYME</name>
<proteinExistence type="predicted"/>
<gene>
    <name evidence="1" type="ORF">TBRA_LOCUS1466</name>
</gene>
<dbReference type="EMBL" id="CADCXV010000313">
    <property type="protein sequence ID" value="CAB0029429.1"/>
    <property type="molecule type" value="Genomic_DNA"/>
</dbReference>
<evidence type="ECO:0000313" key="2">
    <source>
        <dbReference type="Proteomes" id="UP000479190"/>
    </source>
</evidence>
<sequence length="441" mass="50228">MQQQQQPGQDTIIYCIHTGAHLAYTRLYYIIYTRREQQPHASSDIYRENKASCSLLTAALPRNDARGNLYDARGLSFGAESVASFVQISSRSCYMRNLCDLRGLTSDKKIYDYHARLSFFTDSLVATFFTSIYLYTSKSSSHVRSALGRADAQTRDSRLAVIAARSNDNYVCVHAHSHSLTPPARARANVASPPPLQKGSRVINSLYARAAAQQQQRRRRRREEVEEEEEEESFRTNIASSMSKLKVSGVPIAKIIVLTNKMASRVVVQHEAVAATWRRKKDGCVGSTASYARHHRRGHTRASYHLFIHTSAHTHTYNGVHQKRIDKTILCVCCNASSWSHARATPAKLARYQYSECVMIIRSCIGSSNSFRSSHRTAYTIIIQPRRVLKCSRVLRGSFAPLRRNVHRAPLRKSFIKCRVVNTRYTCQCILYYYNVSRYRN</sequence>
<keyword evidence="2" id="KW-1185">Reference proteome</keyword>
<dbReference type="Proteomes" id="UP000479190">
    <property type="component" value="Unassembled WGS sequence"/>
</dbReference>
<accession>A0A6H5HVG1</accession>
<organism evidence="1 2">
    <name type="scientific">Trichogramma brassicae</name>
    <dbReference type="NCBI Taxonomy" id="86971"/>
    <lineage>
        <taxon>Eukaryota</taxon>
        <taxon>Metazoa</taxon>
        <taxon>Ecdysozoa</taxon>
        <taxon>Arthropoda</taxon>
        <taxon>Hexapoda</taxon>
        <taxon>Insecta</taxon>
        <taxon>Pterygota</taxon>
        <taxon>Neoptera</taxon>
        <taxon>Endopterygota</taxon>
        <taxon>Hymenoptera</taxon>
        <taxon>Apocrita</taxon>
        <taxon>Proctotrupomorpha</taxon>
        <taxon>Chalcidoidea</taxon>
        <taxon>Trichogrammatidae</taxon>
        <taxon>Trichogramma</taxon>
    </lineage>
</organism>